<dbReference type="Proteomes" id="UP000215224">
    <property type="component" value="Chromosome"/>
</dbReference>
<evidence type="ECO:0000313" key="2">
    <source>
        <dbReference type="EMBL" id="AST93855.1"/>
    </source>
</evidence>
<dbReference type="Pfam" id="PF12690">
    <property type="entry name" value="BsuPI"/>
    <property type="match status" value="1"/>
</dbReference>
<sequence>MFMRTWVKGLIVFVVISSILIGCGKVENSTGEQPKEEPKPSYSGEMVKEAAIKNGENGSIEVQYTLKNDSGVEVQYEISSGLTVDYIVFDEHGEMISQLSREVMSTMAIQTLTLKQGEVFEEAFSIGGLPDGKYTIQLFLTSAQQEELVEKEFSISNSMYQRMTGKLIEMNGDVVTVEIGEEPVPFQLTDLAKDQLMTMEEDGFIEFIYVETEYEEKTIERIIFIEYRTHVHLDKSVLEVEQELGKVVEQIKANPNVLEGLKPFEIFTLYMYVLAGEDFETLYHFYLPDSMDIPVEEYVKQNRDGNVEAHRSFMRQFNEVRDFTVITKDQQGRVEFSLEGEQTDLAFQLRMQENTWYVMPTPLQ</sequence>
<organism evidence="2 3">
    <name type="scientific">Sutcliffiella cohnii</name>
    <dbReference type="NCBI Taxonomy" id="33932"/>
    <lineage>
        <taxon>Bacteria</taxon>
        <taxon>Bacillati</taxon>
        <taxon>Bacillota</taxon>
        <taxon>Bacilli</taxon>
        <taxon>Bacillales</taxon>
        <taxon>Bacillaceae</taxon>
        <taxon>Sutcliffiella</taxon>
    </lineage>
</organism>
<gene>
    <name evidence="2" type="ORF">BC6307_22545</name>
</gene>
<dbReference type="InterPro" id="IPR038144">
    <property type="entry name" value="IPI"/>
</dbReference>
<feature type="domain" description="Intracellular proteinase inhibitor BsuPI" evidence="1">
    <location>
        <begin position="55"/>
        <end position="143"/>
    </location>
</feature>
<dbReference type="EMBL" id="CP018866">
    <property type="protein sequence ID" value="AST93855.1"/>
    <property type="molecule type" value="Genomic_DNA"/>
</dbReference>
<name>A0A223KWK8_9BACI</name>
<dbReference type="RefSeq" id="WP_066415978.1">
    <property type="nucleotide sequence ID" value="NZ_CP018866.1"/>
</dbReference>
<protein>
    <recommendedName>
        <fullName evidence="1">Intracellular proteinase inhibitor BsuPI domain-containing protein</fullName>
    </recommendedName>
</protein>
<accession>A0A223KWK8</accession>
<evidence type="ECO:0000259" key="1">
    <source>
        <dbReference type="Pfam" id="PF12690"/>
    </source>
</evidence>
<dbReference type="Gene3D" id="2.60.40.2360">
    <property type="entry name" value="Intracellular proteinase inhibitor BsuPI"/>
    <property type="match status" value="1"/>
</dbReference>
<dbReference type="PROSITE" id="PS51257">
    <property type="entry name" value="PROKAR_LIPOPROTEIN"/>
    <property type="match status" value="1"/>
</dbReference>
<proteinExistence type="predicted"/>
<evidence type="ECO:0000313" key="3">
    <source>
        <dbReference type="Proteomes" id="UP000215224"/>
    </source>
</evidence>
<keyword evidence="3" id="KW-1185">Reference proteome</keyword>
<dbReference type="AlphaFoldDB" id="A0A223KWK8"/>
<dbReference type="KEGG" id="bcoh:BC6307_22545"/>
<dbReference type="InterPro" id="IPR020481">
    <property type="entry name" value="Intracell_prot_inh_BsuPI"/>
</dbReference>
<reference evidence="2 3" key="1">
    <citation type="submission" date="2016-12" db="EMBL/GenBank/DDBJ databases">
        <title>The whole genome sequencing and assembly of Bacillus cohnii DSM 6307T strain.</title>
        <authorList>
            <person name="Lee Y.-J."/>
            <person name="Yi H."/>
            <person name="Bahn Y.-S."/>
            <person name="Kim J.F."/>
            <person name="Lee D.-W."/>
        </authorList>
    </citation>
    <scope>NUCLEOTIDE SEQUENCE [LARGE SCALE GENOMIC DNA]</scope>
    <source>
        <strain evidence="2 3">DSM 6307</strain>
    </source>
</reference>